<dbReference type="RefSeq" id="WP_084639126.1">
    <property type="nucleotide sequence ID" value="NZ_FPIY01000001.1"/>
</dbReference>
<dbReference type="GO" id="GO:0016989">
    <property type="term" value="F:sigma factor antagonist activity"/>
    <property type="evidence" value="ECO:0007669"/>
    <property type="project" value="TreeGrafter"/>
</dbReference>
<dbReference type="Gene3D" id="3.55.50.30">
    <property type="match status" value="1"/>
</dbReference>
<dbReference type="PANTHER" id="PTHR30273:SF2">
    <property type="entry name" value="PROTEIN FECR"/>
    <property type="match status" value="1"/>
</dbReference>
<organism evidence="4 5">
    <name type="scientific">Cellulophaga fucicola</name>
    <dbReference type="NCBI Taxonomy" id="76595"/>
    <lineage>
        <taxon>Bacteria</taxon>
        <taxon>Pseudomonadati</taxon>
        <taxon>Bacteroidota</taxon>
        <taxon>Flavobacteriia</taxon>
        <taxon>Flavobacteriales</taxon>
        <taxon>Flavobacteriaceae</taxon>
        <taxon>Cellulophaga</taxon>
    </lineage>
</organism>
<name>A0A1K1N013_9FLAO</name>
<evidence type="ECO:0000313" key="5">
    <source>
        <dbReference type="Proteomes" id="UP000183257"/>
    </source>
</evidence>
<feature type="domain" description="FecR protein" evidence="2">
    <location>
        <begin position="180"/>
        <end position="276"/>
    </location>
</feature>
<sequence>MPNSENIEIIITKYLSKSSTEKDLDKLLDALKEESNKELFKSYVKANYIVDYCMKDFQTEKEKEKLLQLIKDSDKGLKRKKFVSFLKYAAVFIVFASLGAYYLFNTSAPKNELIEVVATEHTITPGTEKAILTLEDGTDVVLQKDSIYENGSVSSSKNKLVYTNNNIKPNATIEYNYLTVPRGGQYFVKLSDETKVWLNSESQLKYPKHFTEGKTRKVELVYGEAYFDVSPSTNHLGSKFKVLSKYQEVEVLGTEFNIKAYTNEDTVYTTLVEGKVALTLNGNSDILKPNEQIAFNVDTKSYSKDIVDVYDVTSWKNGVFSFKSKPLEEITRVLSRWYNVDFEFTNEEVKNAKFMGVISKDSPLEDILLSIKNSGFITSYKINNTSIILN</sequence>
<evidence type="ECO:0000259" key="3">
    <source>
        <dbReference type="Pfam" id="PF16344"/>
    </source>
</evidence>
<reference evidence="5" key="1">
    <citation type="submission" date="2016-11" db="EMBL/GenBank/DDBJ databases">
        <authorList>
            <person name="Varghese N."/>
            <person name="Submissions S."/>
        </authorList>
    </citation>
    <scope>NUCLEOTIDE SEQUENCE [LARGE SCALE GENOMIC DNA]</scope>
    <source>
        <strain evidence="5">DSM 24786</strain>
    </source>
</reference>
<keyword evidence="1" id="KW-0472">Membrane</keyword>
<feature type="transmembrane region" description="Helical" evidence="1">
    <location>
        <begin position="85"/>
        <end position="104"/>
    </location>
</feature>
<keyword evidence="5" id="KW-1185">Reference proteome</keyword>
<dbReference type="PANTHER" id="PTHR30273">
    <property type="entry name" value="PERIPLASMIC SIGNAL SENSOR AND SIGMA FACTOR ACTIVATOR FECR-RELATED"/>
    <property type="match status" value="1"/>
</dbReference>
<dbReference type="STRING" id="76595.SAMN05660313_01074"/>
<gene>
    <name evidence="4" type="ORF">SAMN05660313_01074</name>
</gene>
<dbReference type="InterPro" id="IPR032508">
    <property type="entry name" value="FecR_C"/>
</dbReference>
<dbReference type="EMBL" id="FPIY01000001">
    <property type="protein sequence ID" value="SFW28711.1"/>
    <property type="molecule type" value="Genomic_DNA"/>
</dbReference>
<evidence type="ECO:0000259" key="2">
    <source>
        <dbReference type="Pfam" id="PF04773"/>
    </source>
</evidence>
<feature type="domain" description="Protein FecR C-terminal" evidence="3">
    <location>
        <begin position="320"/>
        <end position="388"/>
    </location>
</feature>
<evidence type="ECO:0000313" key="4">
    <source>
        <dbReference type="EMBL" id="SFW28711.1"/>
    </source>
</evidence>
<dbReference type="AlphaFoldDB" id="A0A1K1N013"/>
<dbReference type="Proteomes" id="UP000183257">
    <property type="component" value="Unassembled WGS sequence"/>
</dbReference>
<accession>A0A1K1N013</accession>
<evidence type="ECO:0000256" key="1">
    <source>
        <dbReference type="SAM" id="Phobius"/>
    </source>
</evidence>
<keyword evidence="1" id="KW-0812">Transmembrane</keyword>
<dbReference type="OrthoDB" id="649666at2"/>
<keyword evidence="1" id="KW-1133">Transmembrane helix</keyword>
<proteinExistence type="predicted"/>
<dbReference type="Pfam" id="PF04773">
    <property type="entry name" value="FecR"/>
    <property type="match status" value="1"/>
</dbReference>
<dbReference type="Pfam" id="PF16344">
    <property type="entry name" value="FecR_C"/>
    <property type="match status" value="1"/>
</dbReference>
<protein>
    <submittedName>
        <fullName evidence="4">FecR family protein</fullName>
    </submittedName>
</protein>
<dbReference type="Gene3D" id="2.60.120.1440">
    <property type="match status" value="1"/>
</dbReference>
<dbReference type="InterPro" id="IPR012373">
    <property type="entry name" value="Ferrdict_sens_TM"/>
</dbReference>
<dbReference type="InterPro" id="IPR006860">
    <property type="entry name" value="FecR"/>
</dbReference>